<gene>
    <name evidence="10" type="primary">LOC107008245</name>
</gene>
<evidence type="ECO:0000256" key="2">
    <source>
        <dbReference type="ARBA" id="ARBA00022679"/>
    </source>
</evidence>
<evidence type="ECO:0000256" key="7">
    <source>
        <dbReference type="SAM" id="MobiDB-lite"/>
    </source>
</evidence>
<evidence type="ECO:0000259" key="8">
    <source>
        <dbReference type="PROSITE" id="PS50011"/>
    </source>
</evidence>
<protein>
    <submittedName>
        <fullName evidence="10">Serine/threonine-protein kinase-like protein At3g51990</fullName>
    </submittedName>
</protein>
<dbReference type="SMART" id="SM00220">
    <property type="entry name" value="S_TKc"/>
    <property type="match status" value="1"/>
</dbReference>
<dbReference type="Gene3D" id="3.30.200.20">
    <property type="entry name" value="Phosphorylase Kinase, domain 1"/>
    <property type="match status" value="1"/>
</dbReference>
<dbReference type="Pfam" id="PF07714">
    <property type="entry name" value="PK_Tyr_Ser-Thr"/>
    <property type="match status" value="1"/>
</dbReference>
<keyword evidence="2" id="KW-0808">Transferase</keyword>
<sequence>MVQFSGHWATHFHHYNRKTSLFFITNLQYPETKKLKELSFLFLICQYLYVKTHIKLASVQKREKKNRNFMGYLSCKAESSISISNSQSCTATPKKTHNQEKEKPIKIQEFNYRDLEAATNGFSDQKLLGRGSHGLVYKGMLRNGRLVAVKRSSRIAPRIRNTSTSGQENCNEVENEIDILSKLQSPRLVNLVGFSIDSHDTLLVVEFMSNGTLYDVLHSNSRPLSWGRRMKLALQTAKAVDILHSLSPPVIHRDIKSANVLIDRNFNARLGDFGLALRCHLDDFRLRSTPPAGTMGYLDPCYVTPDNLSTKTDVFSFGILLLEIISGRKAIDVAYSPPSIVDWAIPLIKRGKLLAVYDPRIPPPKDPSLRKQLAVVAAKCVRPCRERRPTMKEVAECLSGLSKLVPLNSWNGFTNPCLMVETVGRPVESRTSQLNLRGKGSKQRDWDGGDARLATPLRNSPRVYSDLGLRSNLMDLMAGNEGQSEFCGEGDGVETKSKSISRALSCRYVSGSVVGRRNNESLVHSNGRGGTSRFRRNNSVGEHSDRD</sequence>
<keyword evidence="9" id="KW-1185">Reference proteome</keyword>
<dbReference type="PANTHER" id="PTHR46146:SF23">
    <property type="entry name" value="PROTEIN KINASE DOMAIN-CONTAINING PROTEIN"/>
    <property type="match status" value="1"/>
</dbReference>
<dbReference type="PROSITE" id="PS00107">
    <property type="entry name" value="PROTEIN_KINASE_ATP"/>
    <property type="match status" value="1"/>
</dbReference>
<feature type="region of interest" description="Disordered" evidence="7">
    <location>
        <begin position="431"/>
        <end position="454"/>
    </location>
</feature>
<name>A0ABM1FWK6_SOLPN</name>
<evidence type="ECO:0000313" key="9">
    <source>
        <dbReference type="Proteomes" id="UP000694930"/>
    </source>
</evidence>
<proteinExistence type="predicted"/>
<dbReference type="SUPFAM" id="SSF56112">
    <property type="entry name" value="Protein kinase-like (PK-like)"/>
    <property type="match status" value="1"/>
</dbReference>
<keyword evidence="4" id="KW-0418">Kinase</keyword>
<evidence type="ECO:0000313" key="10">
    <source>
        <dbReference type="RefSeq" id="XP_015062679.1"/>
    </source>
</evidence>
<feature type="region of interest" description="Disordered" evidence="7">
    <location>
        <begin position="519"/>
        <end position="547"/>
    </location>
</feature>
<dbReference type="PANTHER" id="PTHR46146">
    <property type="entry name" value="SERINE/THREONINE-PROTEIN KINASE-LIKE PROTEIN CCR4"/>
    <property type="match status" value="1"/>
</dbReference>
<reference evidence="10" key="2">
    <citation type="submission" date="2025-08" db="UniProtKB">
        <authorList>
            <consortium name="RefSeq"/>
        </authorList>
    </citation>
    <scope>IDENTIFICATION</scope>
</reference>
<evidence type="ECO:0000256" key="3">
    <source>
        <dbReference type="ARBA" id="ARBA00022741"/>
    </source>
</evidence>
<dbReference type="Proteomes" id="UP000694930">
    <property type="component" value="Chromosome 1"/>
</dbReference>
<keyword evidence="3 6" id="KW-0547">Nucleotide-binding</keyword>
<dbReference type="GeneID" id="107008245"/>
<dbReference type="InterPro" id="IPR001245">
    <property type="entry name" value="Ser-Thr/Tyr_kinase_cat_dom"/>
</dbReference>
<dbReference type="PROSITE" id="PS00108">
    <property type="entry name" value="PROTEIN_KINASE_ST"/>
    <property type="match status" value="1"/>
</dbReference>
<evidence type="ECO:0000256" key="1">
    <source>
        <dbReference type="ARBA" id="ARBA00022527"/>
    </source>
</evidence>
<evidence type="ECO:0000256" key="6">
    <source>
        <dbReference type="PROSITE-ProRule" id="PRU10141"/>
    </source>
</evidence>
<dbReference type="RefSeq" id="XP_015062679.1">
    <property type="nucleotide sequence ID" value="XM_015207193.2"/>
</dbReference>
<dbReference type="Gene3D" id="1.10.510.10">
    <property type="entry name" value="Transferase(Phosphotransferase) domain 1"/>
    <property type="match status" value="1"/>
</dbReference>
<dbReference type="InterPro" id="IPR011009">
    <property type="entry name" value="Kinase-like_dom_sf"/>
</dbReference>
<accession>A0ABM1FWK6</accession>
<dbReference type="PROSITE" id="PS50011">
    <property type="entry name" value="PROTEIN_KINASE_DOM"/>
    <property type="match status" value="1"/>
</dbReference>
<dbReference type="InterPro" id="IPR017441">
    <property type="entry name" value="Protein_kinase_ATP_BS"/>
</dbReference>
<dbReference type="InterPro" id="IPR000719">
    <property type="entry name" value="Prot_kinase_dom"/>
</dbReference>
<evidence type="ECO:0000256" key="4">
    <source>
        <dbReference type="ARBA" id="ARBA00022777"/>
    </source>
</evidence>
<keyword evidence="1" id="KW-0723">Serine/threonine-protein kinase</keyword>
<keyword evidence="5 6" id="KW-0067">ATP-binding</keyword>
<organism evidence="9 10">
    <name type="scientific">Solanum pennellii</name>
    <name type="common">Tomato</name>
    <name type="synonym">Lycopersicon pennellii</name>
    <dbReference type="NCBI Taxonomy" id="28526"/>
    <lineage>
        <taxon>Eukaryota</taxon>
        <taxon>Viridiplantae</taxon>
        <taxon>Streptophyta</taxon>
        <taxon>Embryophyta</taxon>
        <taxon>Tracheophyta</taxon>
        <taxon>Spermatophyta</taxon>
        <taxon>Magnoliopsida</taxon>
        <taxon>eudicotyledons</taxon>
        <taxon>Gunneridae</taxon>
        <taxon>Pentapetalae</taxon>
        <taxon>asterids</taxon>
        <taxon>lamiids</taxon>
        <taxon>Solanales</taxon>
        <taxon>Solanaceae</taxon>
        <taxon>Solanoideae</taxon>
        <taxon>Solaneae</taxon>
        <taxon>Solanum</taxon>
        <taxon>Solanum subgen. Lycopersicon</taxon>
    </lineage>
</organism>
<feature type="domain" description="Protein kinase" evidence="8">
    <location>
        <begin position="122"/>
        <end position="405"/>
    </location>
</feature>
<evidence type="ECO:0000256" key="5">
    <source>
        <dbReference type="ARBA" id="ARBA00022840"/>
    </source>
</evidence>
<reference evidence="9" key="1">
    <citation type="journal article" date="2014" name="Nat. Genet.">
        <title>The genome of the stress-tolerant wild tomato species Solanum pennellii.</title>
        <authorList>
            <person name="Bolger A."/>
            <person name="Scossa F."/>
            <person name="Bolger M.E."/>
            <person name="Lanz C."/>
            <person name="Maumus F."/>
            <person name="Tohge T."/>
            <person name="Quesneville H."/>
            <person name="Alseekh S."/>
            <person name="Sorensen I."/>
            <person name="Lichtenstein G."/>
            <person name="Fich E.A."/>
            <person name="Conte M."/>
            <person name="Keller H."/>
            <person name="Schneeberger K."/>
            <person name="Schwacke R."/>
            <person name="Ofner I."/>
            <person name="Vrebalov J."/>
            <person name="Xu Y."/>
            <person name="Osorio S."/>
            <person name="Aflitos S.A."/>
            <person name="Schijlen E."/>
            <person name="Jimenez-Gomez J.M."/>
            <person name="Ryngajllo M."/>
            <person name="Kimura S."/>
            <person name="Kumar R."/>
            <person name="Koenig D."/>
            <person name="Headland L.R."/>
            <person name="Maloof J.N."/>
            <person name="Sinha N."/>
            <person name="van Ham R.C."/>
            <person name="Lankhorst R.K."/>
            <person name="Mao L."/>
            <person name="Vogel A."/>
            <person name="Arsova B."/>
            <person name="Panstruga R."/>
            <person name="Fei Z."/>
            <person name="Rose J.K."/>
            <person name="Zamir D."/>
            <person name="Carrari F."/>
            <person name="Giovannoni J.J."/>
            <person name="Weigel D."/>
            <person name="Usadel B."/>
            <person name="Fernie A.R."/>
        </authorList>
    </citation>
    <scope>NUCLEOTIDE SEQUENCE [LARGE SCALE GENOMIC DNA]</scope>
    <source>
        <strain evidence="9">cv. LA0716</strain>
    </source>
</reference>
<feature type="binding site" evidence="6">
    <location>
        <position position="150"/>
    </location>
    <ligand>
        <name>ATP</name>
        <dbReference type="ChEBI" id="CHEBI:30616"/>
    </ligand>
</feature>
<dbReference type="InterPro" id="IPR008271">
    <property type="entry name" value="Ser/Thr_kinase_AS"/>
</dbReference>